<dbReference type="AlphaFoldDB" id="T1HHA9"/>
<organism evidence="1 2">
    <name type="scientific">Rhodnius prolixus</name>
    <name type="common">Triatomid bug</name>
    <dbReference type="NCBI Taxonomy" id="13249"/>
    <lineage>
        <taxon>Eukaryota</taxon>
        <taxon>Metazoa</taxon>
        <taxon>Ecdysozoa</taxon>
        <taxon>Arthropoda</taxon>
        <taxon>Hexapoda</taxon>
        <taxon>Insecta</taxon>
        <taxon>Pterygota</taxon>
        <taxon>Neoptera</taxon>
        <taxon>Paraneoptera</taxon>
        <taxon>Hemiptera</taxon>
        <taxon>Heteroptera</taxon>
        <taxon>Panheteroptera</taxon>
        <taxon>Cimicomorpha</taxon>
        <taxon>Reduviidae</taxon>
        <taxon>Triatominae</taxon>
        <taxon>Rhodnius</taxon>
    </lineage>
</organism>
<dbReference type="EnsemblMetazoa" id="RPRC003432-RA">
    <property type="protein sequence ID" value="RPRC003432-PA"/>
    <property type="gene ID" value="RPRC003432"/>
</dbReference>
<dbReference type="STRING" id="13249.T1HHA9"/>
<dbReference type="VEuPathDB" id="VectorBase:RPRC003432"/>
<protein>
    <submittedName>
        <fullName evidence="1">Uncharacterized protein</fullName>
    </submittedName>
</protein>
<dbReference type="eggNOG" id="ENOG502RWIR">
    <property type="taxonomic scope" value="Eukaryota"/>
</dbReference>
<dbReference type="HOGENOM" id="CLU_779177_0_0_1"/>
<name>T1HHA9_RHOPR</name>
<accession>T1HHA9</accession>
<dbReference type="Proteomes" id="UP000015103">
    <property type="component" value="Unassembled WGS sequence"/>
</dbReference>
<keyword evidence="2" id="KW-1185">Reference proteome</keyword>
<evidence type="ECO:0000313" key="1">
    <source>
        <dbReference type="EnsemblMetazoa" id="RPRC003432-PA"/>
    </source>
</evidence>
<dbReference type="InParanoid" id="T1HHA9"/>
<dbReference type="EMBL" id="ACPB03005038">
    <property type="status" value="NOT_ANNOTATED_CDS"/>
    <property type="molecule type" value="Genomic_DNA"/>
</dbReference>
<reference evidence="1" key="1">
    <citation type="submission" date="2015-05" db="UniProtKB">
        <authorList>
            <consortium name="EnsemblMetazoa"/>
        </authorList>
    </citation>
    <scope>IDENTIFICATION</scope>
</reference>
<proteinExistence type="predicted"/>
<sequence>MKNVLKSASAVPLFSHISGQNGNSNGTPVESSCFFDEQLVDADSSDVLYEEEEDKILWNNYNTWAFWREPIWYANINDFSFETRDLTQEEEIVEKDILNCECKHIVIMGNLQGSEGKSHRGIIKIRKSPKRDINKQTDQLKKSGKCSGDEARWLSVGGDIDLREEIQTRYLVTDSWRQVGQLQLGEELRTPSKESSSGESVFTDPVALCSNHDSHSKDEEDEVTITMDNINIEEINLSPNVSPGEDNVTMKEVPGTKFTIVRHRKAELPPSRISDQCLTDILSGGKESLTVSPDQRRHSSLCETPPESNVLRKVASLTLDRASLEQKVSRPKFVPEKLDFQIYEKFEVLVGKIIYI</sequence>
<evidence type="ECO:0000313" key="2">
    <source>
        <dbReference type="Proteomes" id="UP000015103"/>
    </source>
</evidence>